<name>A0ABT6CI62_9SPHN</name>
<dbReference type="EMBL" id="JAROCY010000008">
    <property type="protein sequence ID" value="MDF8333609.1"/>
    <property type="molecule type" value="Genomic_DNA"/>
</dbReference>
<comment type="caution">
    <text evidence="2">The sequence shown here is derived from an EMBL/GenBank/DDBJ whole genome shotgun (WGS) entry which is preliminary data.</text>
</comment>
<keyword evidence="3" id="KW-1185">Reference proteome</keyword>
<sequence length="156" mass="16825">MQVETVKAAIAAALAHPGAPLMAQALLSLFAIVALTAMARGLALGQDVRLESEDEVRLLAEDAICGFRASAIGLDRARIGALARNDQGRILLIRRHGARFAARELTTHEGIRLDRQFITLSTPDRHFGTITLDLGPQAQHWAASLRDLGHHGRGRA</sequence>
<protein>
    <recommendedName>
        <fullName evidence="4">Photosynthetic complex assembly protein</fullName>
    </recommendedName>
</protein>
<dbReference type="Proteomes" id="UP001222770">
    <property type="component" value="Unassembled WGS sequence"/>
</dbReference>
<keyword evidence="1" id="KW-0472">Membrane</keyword>
<organism evidence="2 3">
    <name type="scientific">Novosphingobium cyanobacteriorum</name>
    <dbReference type="NCBI Taxonomy" id="3024215"/>
    <lineage>
        <taxon>Bacteria</taxon>
        <taxon>Pseudomonadati</taxon>
        <taxon>Pseudomonadota</taxon>
        <taxon>Alphaproteobacteria</taxon>
        <taxon>Sphingomonadales</taxon>
        <taxon>Sphingomonadaceae</taxon>
        <taxon>Novosphingobium</taxon>
    </lineage>
</organism>
<keyword evidence="1" id="KW-1133">Transmembrane helix</keyword>
<dbReference type="RefSeq" id="WP_277277462.1">
    <property type="nucleotide sequence ID" value="NZ_JAROCY010000008.1"/>
</dbReference>
<accession>A0ABT6CI62</accession>
<keyword evidence="1" id="KW-0812">Transmembrane</keyword>
<gene>
    <name evidence="2" type="ORF">POM99_10385</name>
</gene>
<evidence type="ECO:0000313" key="3">
    <source>
        <dbReference type="Proteomes" id="UP001222770"/>
    </source>
</evidence>
<evidence type="ECO:0008006" key="4">
    <source>
        <dbReference type="Google" id="ProtNLM"/>
    </source>
</evidence>
<evidence type="ECO:0000256" key="1">
    <source>
        <dbReference type="SAM" id="Phobius"/>
    </source>
</evidence>
<evidence type="ECO:0000313" key="2">
    <source>
        <dbReference type="EMBL" id="MDF8333609.1"/>
    </source>
</evidence>
<proteinExistence type="predicted"/>
<feature type="transmembrane region" description="Helical" evidence="1">
    <location>
        <begin position="21"/>
        <end position="43"/>
    </location>
</feature>
<reference evidence="2 3" key="1">
    <citation type="submission" date="2023-03" db="EMBL/GenBank/DDBJ databases">
        <title>Novosphingobium cyanobacteriorum sp. nov., isolated from a eutrophic reservoir during the Microcystis bloom period.</title>
        <authorList>
            <person name="Kang M."/>
            <person name="Le V."/>
            <person name="Ko S.-R."/>
            <person name="Lee S.-A."/>
            <person name="Ahn C.-Y."/>
        </authorList>
    </citation>
    <scope>NUCLEOTIDE SEQUENCE [LARGE SCALE GENOMIC DNA]</scope>
    <source>
        <strain evidence="2 3">HBC54</strain>
    </source>
</reference>